<name>A0A7W8B5N8_STRST</name>
<accession>A0A7W8B5N8</accession>
<sequence length="273" mass="29780">MTALGDLPPYRLAKLLWRYAHQGPAAVEERVREADGRPCHIPAPPPGPPGPATALPGDDGRLHLLRGTVLLCAAGPASGGGWPHRQHCGWTEDDGGPRDWRGGGFDASLVWGSREITWRVRQAGAVREAAEVPRRRRCRGDGRTFTHHSWPPPPARTPAIRRLRAVLTDALGPGCHLCGHYPGAMVDHDHENGLVRGLLCGLCNAGLEDCPHLTGCPKADYLATPPAAALHLPYPVHQEWRTRPATRQRKIELLGFDPFEGLPLRMSRDQNAP</sequence>
<dbReference type="EMBL" id="JACHJD010000033">
    <property type="protein sequence ID" value="MBB5109640.1"/>
    <property type="molecule type" value="Genomic_DNA"/>
</dbReference>
<dbReference type="InterPro" id="IPR004211">
    <property type="entry name" value="Endonuclease_7"/>
</dbReference>
<keyword evidence="2" id="KW-1185">Reference proteome</keyword>
<dbReference type="SUPFAM" id="SSF54060">
    <property type="entry name" value="His-Me finger endonucleases"/>
    <property type="match status" value="1"/>
</dbReference>
<dbReference type="Gene3D" id="3.40.1800.10">
    <property type="entry name" value="His-Me finger endonucleases"/>
    <property type="match status" value="1"/>
</dbReference>
<gene>
    <name evidence="1" type="ORF">FHS40_008770</name>
</gene>
<evidence type="ECO:0000313" key="2">
    <source>
        <dbReference type="Proteomes" id="UP000549009"/>
    </source>
</evidence>
<evidence type="ECO:0008006" key="3">
    <source>
        <dbReference type="Google" id="ProtNLM"/>
    </source>
</evidence>
<dbReference type="Proteomes" id="UP000549009">
    <property type="component" value="Unassembled WGS sequence"/>
</dbReference>
<proteinExistence type="predicted"/>
<dbReference type="InterPro" id="IPR044925">
    <property type="entry name" value="His-Me_finger_sf"/>
</dbReference>
<organism evidence="1 2">
    <name type="scientific">Streptomyces spectabilis</name>
    <dbReference type="NCBI Taxonomy" id="68270"/>
    <lineage>
        <taxon>Bacteria</taxon>
        <taxon>Bacillati</taxon>
        <taxon>Actinomycetota</taxon>
        <taxon>Actinomycetes</taxon>
        <taxon>Kitasatosporales</taxon>
        <taxon>Streptomycetaceae</taxon>
        <taxon>Streptomyces</taxon>
    </lineage>
</organism>
<dbReference type="InterPro" id="IPR038563">
    <property type="entry name" value="Endonuclease_7_sf"/>
</dbReference>
<evidence type="ECO:0000313" key="1">
    <source>
        <dbReference type="EMBL" id="MBB5109640.1"/>
    </source>
</evidence>
<protein>
    <recommendedName>
        <fullName evidence="3">Recombination endonuclease VII</fullName>
    </recommendedName>
</protein>
<dbReference type="RefSeq" id="WP_184926593.1">
    <property type="nucleotide sequence ID" value="NZ_BMSQ01000040.1"/>
</dbReference>
<dbReference type="AlphaFoldDB" id="A0A7W8B5N8"/>
<comment type="caution">
    <text evidence="1">The sequence shown here is derived from an EMBL/GenBank/DDBJ whole genome shotgun (WGS) entry which is preliminary data.</text>
</comment>
<dbReference type="Pfam" id="PF02945">
    <property type="entry name" value="Endonuclease_7"/>
    <property type="match status" value="1"/>
</dbReference>
<reference evidence="1 2" key="1">
    <citation type="submission" date="2020-08" db="EMBL/GenBank/DDBJ databases">
        <title>Genomic Encyclopedia of Type Strains, Phase III (KMG-III): the genomes of soil and plant-associated and newly described type strains.</title>
        <authorList>
            <person name="Whitman W."/>
        </authorList>
    </citation>
    <scope>NUCLEOTIDE SEQUENCE [LARGE SCALE GENOMIC DNA]</scope>
    <source>
        <strain evidence="1 2">CECT 3146</strain>
    </source>
</reference>